<evidence type="ECO:0000256" key="1">
    <source>
        <dbReference type="ARBA" id="ARBA00022741"/>
    </source>
</evidence>
<keyword evidence="7" id="KW-1185">Reference proteome</keyword>
<dbReference type="SUPFAM" id="SSF52540">
    <property type="entry name" value="P-loop containing nucleoside triphosphate hydrolases"/>
    <property type="match status" value="1"/>
</dbReference>
<sequence>MNDICYKKVEAFAGKRQVLVFVHSRNETAKTVRAIRDTPCERHIGSFPKGRQCKSGWGNLPTRTVIVKGTAIYNPEKGAWNELSPLDVMQMLGRAGRPRYDTYGEGIILTRHSEQQYYLSVMNEQLPIESRFVSKLADQLNAEIVLGTVQNAREACTWLGYTYLYIHMLQNLVLYGLMADAIERDKTLEE</sequence>
<evidence type="ECO:0000256" key="4">
    <source>
        <dbReference type="ARBA" id="ARBA00022840"/>
    </source>
</evidence>
<dbReference type="PANTHER" id="PTHR47961:SF4">
    <property type="entry name" value="ACTIVATING SIGNAL COINTEGRATOR 1 COMPLEX SUBUNIT 3"/>
    <property type="match status" value="1"/>
</dbReference>
<proteinExistence type="predicted"/>
<evidence type="ECO:0000259" key="5">
    <source>
        <dbReference type="Pfam" id="PF23445"/>
    </source>
</evidence>
<keyword evidence="1" id="KW-0547">Nucleotide-binding</keyword>
<dbReference type="FunFam" id="1.10.10.10:FF:000024">
    <property type="entry name" value="U5 small nuclear ribonucleoprotein helicase"/>
    <property type="match status" value="1"/>
</dbReference>
<dbReference type="InterPro" id="IPR057842">
    <property type="entry name" value="WH_MER3"/>
</dbReference>
<dbReference type="AlphaFoldDB" id="U5D1Q9"/>
<dbReference type="GO" id="GO:0005524">
    <property type="term" value="F:ATP binding"/>
    <property type="evidence" value="ECO:0007669"/>
    <property type="project" value="UniProtKB-KW"/>
</dbReference>
<dbReference type="Pfam" id="PF23445">
    <property type="entry name" value="WHD_SNRNP200"/>
    <property type="match status" value="1"/>
</dbReference>
<dbReference type="InterPro" id="IPR036388">
    <property type="entry name" value="WH-like_DNA-bd_sf"/>
</dbReference>
<dbReference type="Gene3D" id="3.40.50.300">
    <property type="entry name" value="P-loop containing nucleotide triphosphate hydrolases"/>
    <property type="match status" value="1"/>
</dbReference>
<dbReference type="Gene3D" id="1.10.10.10">
    <property type="entry name" value="Winged helix-like DNA-binding domain superfamily/Winged helix DNA-binding domain"/>
    <property type="match status" value="1"/>
</dbReference>
<reference evidence="7" key="1">
    <citation type="journal article" date="2013" name="Science">
        <title>The Amborella genome and the evolution of flowering plants.</title>
        <authorList>
            <consortium name="Amborella Genome Project"/>
        </authorList>
    </citation>
    <scope>NUCLEOTIDE SEQUENCE [LARGE SCALE GENOMIC DNA]</scope>
</reference>
<dbReference type="InterPro" id="IPR050474">
    <property type="entry name" value="Hel308_SKI2-like"/>
</dbReference>
<evidence type="ECO:0000313" key="6">
    <source>
        <dbReference type="EMBL" id="ERN16369.1"/>
    </source>
</evidence>
<protein>
    <recommendedName>
        <fullName evidence="5">MER3 helicase-like winged helix domain-containing protein</fullName>
    </recommendedName>
</protein>
<dbReference type="GO" id="GO:0004386">
    <property type="term" value="F:helicase activity"/>
    <property type="evidence" value="ECO:0007669"/>
    <property type="project" value="UniProtKB-KW"/>
</dbReference>
<dbReference type="HOGENOM" id="CLU_1429837_0_0_1"/>
<dbReference type="InterPro" id="IPR027417">
    <property type="entry name" value="P-loop_NTPase"/>
</dbReference>
<evidence type="ECO:0000313" key="7">
    <source>
        <dbReference type="Proteomes" id="UP000017836"/>
    </source>
</evidence>
<dbReference type="Proteomes" id="UP000017836">
    <property type="component" value="Unassembled WGS sequence"/>
</dbReference>
<keyword evidence="4" id="KW-0067">ATP-binding</keyword>
<dbReference type="EMBL" id="KI392446">
    <property type="protein sequence ID" value="ERN16369.1"/>
    <property type="molecule type" value="Genomic_DNA"/>
</dbReference>
<accession>U5D1Q9</accession>
<dbReference type="GO" id="GO:0016787">
    <property type="term" value="F:hydrolase activity"/>
    <property type="evidence" value="ECO:0007669"/>
    <property type="project" value="UniProtKB-KW"/>
</dbReference>
<feature type="domain" description="MER3 helicase-like winged helix" evidence="5">
    <location>
        <begin position="129"/>
        <end position="182"/>
    </location>
</feature>
<organism evidence="6 7">
    <name type="scientific">Amborella trichopoda</name>
    <dbReference type="NCBI Taxonomy" id="13333"/>
    <lineage>
        <taxon>Eukaryota</taxon>
        <taxon>Viridiplantae</taxon>
        <taxon>Streptophyta</taxon>
        <taxon>Embryophyta</taxon>
        <taxon>Tracheophyta</taxon>
        <taxon>Spermatophyta</taxon>
        <taxon>Magnoliopsida</taxon>
        <taxon>Amborellales</taxon>
        <taxon>Amborellaceae</taxon>
        <taxon>Amborella</taxon>
    </lineage>
</organism>
<dbReference type="STRING" id="13333.U5D1Q9"/>
<name>U5D1Q9_AMBTC</name>
<dbReference type="Gramene" id="ERN16369">
    <property type="protein sequence ID" value="ERN16369"/>
    <property type="gene ID" value="AMTR_s00052p00069870"/>
</dbReference>
<keyword evidence="3" id="KW-0347">Helicase</keyword>
<dbReference type="PANTHER" id="PTHR47961">
    <property type="entry name" value="DNA POLYMERASE THETA, PUTATIVE (AFU_ORTHOLOGUE AFUA_1G05260)-RELATED"/>
    <property type="match status" value="1"/>
</dbReference>
<evidence type="ECO:0000256" key="3">
    <source>
        <dbReference type="ARBA" id="ARBA00022806"/>
    </source>
</evidence>
<gene>
    <name evidence="6" type="ORF">AMTR_s00052p00069870</name>
</gene>
<evidence type="ECO:0000256" key="2">
    <source>
        <dbReference type="ARBA" id="ARBA00022801"/>
    </source>
</evidence>
<dbReference type="eggNOG" id="KOG0951">
    <property type="taxonomic scope" value="Eukaryota"/>
</dbReference>
<keyword evidence="2" id="KW-0378">Hydrolase</keyword>